<dbReference type="EC" id="3.2.1.20" evidence="3"/>
<dbReference type="InterPro" id="IPR006047">
    <property type="entry name" value="GH13_cat_dom"/>
</dbReference>
<dbReference type="SMART" id="SM00642">
    <property type="entry name" value="Aamy"/>
    <property type="match status" value="1"/>
</dbReference>
<dbReference type="Proteomes" id="UP000007151">
    <property type="component" value="Unassembled WGS sequence"/>
</dbReference>
<dbReference type="PANTHER" id="PTHR10357">
    <property type="entry name" value="ALPHA-AMYLASE FAMILY MEMBER"/>
    <property type="match status" value="1"/>
</dbReference>
<dbReference type="InterPro" id="IPR045857">
    <property type="entry name" value="O16G_dom_2"/>
</dbReference>
<gene>
    <name evidence="6" type="ORF">KGM_201307</name>
</gene>
<organism evidence="6 7">
    <name type="scientific">Danaus plexippus plexippus</name>
    <dbReference type="NCBI Taxonomy" id="278856"/>
    <lineage>
        <taxon>Eukaryota</taxon>
        <taxon>Metazoa</taxon>
        <taxon>Ecdysozoa</taxon>
        <taxon>Arthropoda</taxon>
        <taxon>Hexapoda</taxon>
        <taxon>Insecta</taxon>
        <taxon>Pterygota</taxon>
        <taxon>Neoptera</taxon>
        <taxon>Endopterygota</taxon>
        <taxon>Lepidoptera</taxon>
        <taxon>Glossata</taxon>
        <taxon>Ditrysia</taxon>
        <taxon>Papilionoidea</taxon>
        <taxon>Nymphalidae</taxon>
        <taxon>Danainae</taxon>
        <taxon>Danaini</taxon>
        <taxon>Danaina</taxon>
        <taxon>Danaus</taxon>
        <taxon>Danaus</taxon>
    </lineage>
</organism>
<dbReference type="PANTHER" id="PTHR10357:SF179">
    <property type="entry name" value="NEUTRAL AND BASIC AMINO ACID TRANSPORT PROTEIN RBAT"/>
    <property type="match status" value="1"/>
</dbReference>
<comment type="similarity">
    <text evidence="2">Belongs to the glycosyl hydrolase 13 family.</text>
</comment>
<comment type="catalytic activity">
    <reaction evidence="1">
        <text>Hydrolysis of terminal, non-reducing (1-&gt;4)-linked alpha-D-glucose residues with release of alpha-D-glucose.</text>
        <dbReference type="EC" id="3.2.1.20"/>
    </reaction>
</comment>
<dbReference type="InterPro" id="IPR013780">
    <property type="entry name" value="Glyco_hydro_b"/>
</dbReference>
<evidence type="ECO:0000313" key="7">
    <source>
        <dbReference type="Proteomes" id="UP000007151"/>
    </source>
</evidence>
<accession>A0A212F5V9</accession>
<dbReference type="eggNOG" id="KOG0471">
    <property type="taxonomic scope" value="Eukaryota"/>
</dbReference>
<dbReference type="Gene3D" id="3.20.20.80">
    <property type="entry name" value="Glycosidases"/>
    <property type="match status" value="1"/>
</dbReference>
<keyword evidence="5" id="KW-0326">Glycosidase</keyword>
<proteinExistence type="inferred from homology"/>
<dbReference type="SUPFAM" id="SSF51445">
    <property type="entry name" value="(Trans)glycosidases"/>
    <property type="match status" value="1"/>
</dbReference>
<dbReference type="KEGG" id="dpl:KGM_201307"/>
<dbReference type="Pfam" id="PF00128">
    <property type="entry name" value="Alpha-amylase"/>
    <property type="match status" value="1"/>
</dbReference>
<dbReference type="GO" id="GO:0005975">
    <property type="term" value="P:carbohydrate metabolic process"/>
    <property type="evidence" value="ECO:0007669"/>
    <property type="project" value="InterPro"/>
</dbReference>
<name>A0A212F5V9_DANPL</name>
<keyword evidence="4" id="KW-0325">Glycoprotein</keyword>
<dbReference type="SUPFAM" id="SSF51011">
    <property type="entry name" value="Glycosyl hydrolase domain"/>
    <property type="match status" value="1"/>
</dbReference>
<dbReference type="CDD" id="cd11328">
    <property type="entry name" value="AmyAc_maltase"/>
    <property type="match status" value="1"/>
</dbReference>
<dbReference type="GO" id="GO:0004558">
    <property type="term" value="F:alpha-1,4-glucosidase activity"/>
    <property type="evidence" value="ECO:0007669"/>
    <property type="project" value="UniProtKB-EC"/>
</dbReference>
<dbReference type="AlphaFoldDB" id="A0A212F5V9"/>
<evidence type="ECO:0000256" key="4">
    <source>
        <dbReference type="ARBA" id="ARBA00023180"/>
    </source>
</evidence>
<reference evidence="6 7" key="1">
    <citation type="journal article" date="2011" name="Cell">
        <title>The monarch butterfly genome yields insights into long-distance migration.</title>
        <authorList>
            <person name="Zhan S."/>
            <person name="Merlin C."/>
            <person name="Boore J.L."/>
            <person name="Reppert S.M."/>
        </authorList>
    </citation>
    <scope>NUCLEOTIDE SEQUENCE [LARGE SCALE GENOMIC DNA]</scope>
    <source>
        <strain evidence="6">F-2</strain>
    </source>
</reference>
<dbReference type="STRING" id="278856.A0A212F5V9"/>
<evidence type="ECO:0000313" key="6">
    <source>
        <dbReference type="EMBL" id="OWR49125.1"/>
    </source>
</evidence>
<evidence type="ECO:0000256" key="5">
    <source>
        <dbReference type="ARBA" id="ARBA00023295"/>
    </source>
</evidence>
<dbReference type="FunFam" id="3.90.400.10:FF:000001">
    <property type="entry name" value="Maltase A3, isoform A"/>
    <property type="match status" value="1"/>
</dbReference>
<evidence type="ECO:0000256" key="1">
    <source>
        <dbReference type="ARBA" id="ARBA00001657"/>
    </source>
</evidence>
<protein>
    <recommendedName>
        <fullName evidence="3">alpha-glucosidase</fullName>
        <ecNumber evidence="3">3.2.1.20</ecNumber>
    </recommendedName>
</protein>
<keyword evidence="5" id="KW-0378">Hydrolase</keyword>
<sequence length="581" mass="66906">MRTIILLSSLVILCSGNIIKQENERELEWWETSIIYQIYPRSFADSDGDGVGDLPGITSKLQYIKELGVGAIWLSPIFQSPMYDFGYDIADFYAIHDEFGNMEDFEELLKRADELDIKIVLDLVPNHTSNESMWFQEALNGNEKYYNYFVWEDGVIDENGNRQPPNNWRSHFRGSAWEYREEVGKYYLHQFVVGQPDLNYRNPDVINEMKDIIRFWLGKGVAGFRVDAVNCLFEVDKELFGGKYPDEPLSGRLDVDPNSHDYLSHIYTKDQNETYYMVYEWRDVFDEFKEKDGLQRVMMTEVYASIQDVVRYFGEGDKKGAQMPFNFDLITDVDASSSAADIKRAVDKFLTYMPVDQSANWVVGNHDQSRMATRYGSSLVDGINMIVLLLPGVGVTYMGEEIGMVDGFVSWEDTVDPSGCNTNDPINYVSVSRDPERTPFQWNSEKNAGFSVADNTWLPVAEGYQTLNVEAQREAERSHLKVYQALAKLRQQKEFRYGRYDSLAINKDIFVFRRWYNGETYLVLVNMRDIKYEIDLGYFENVSGEASVVVRSIHSPKNEGDIFNISALPVTGYEGLVLKLL</sequence>
<dbReference type="EMBL" id="AGBW02010122">
    <property type="protein sequence ID" value="OWR49125.1"/>
    <property type="molecule type" value="Genomic_DNA"/>
</dbReference>
<comment type="caution">
    <text evidence="6">The sequence shown here is derived from an EMBL/GenBank/DDBJ whole genome shotgun (WGS) entry which is preliminary data.</text>
</comment>
<evidence type="ECO:0000256" key="2">
    <source>
        <dbReference type="ARBA" id="ARBA00008061"/>
    </source>
</evidence>
<dbReference type="Gene3D" id="2.60.40.1180">
    <property type="entry name" value="Golgi alpha-mannosidase II"/>
    <property type="match status" value="1"/>
</dbReference>
<dbReference type="FunCoup" id="A0A212F5V9">
    <property type="interactions" value="24"/>
</dbReference>
<evidence type="ECO:0000256" key="3">
    <source>
        <dbReference type="ARBA" id="ARBA00012741"/>
    </source>
</evidence>
<keyword evidence="7" id="KW-1185">Reference proteome</keyword>
<dbReference type="InterPro" id="IPR017853">
    <property type="entry name" value="GH"/>
</dbReference>
<dbReference type="Gene3D" id="3.90.400.10">
    <property type="entry name" value="Oligo-1,6-glucosidase, Domain 2"/>
    <property type="match status" value="1"/>
</dbReference>
<dbReference type="OrthoDB" id="1740265at2759"/>